<dbReference type="PANTHER" id="PTHR21621:SF0">
    <property type="entry name" value="BETA-CITRYLGLUTAMATE SYNTHASE B-RELATED"/>
    <property type="match status" value="1"/>
</dbReference>
<organism evidence="4 5">
    <name type="scientific">Chengkuizengella axinellae</name>
    <dbReference type="NCBI Taxonomy" id="3064388"/>
    <lineage>
        <taxon>Bacteria</taxon>
        <taxon>Bacillati</taxon>
        <taxon>Bacillota</taxon>
        <taxon>Bacilli</taxon>
        <taxon>Bacillales</taxon>
        <taxon>Paenibacillaceae</taxon>
        <taxon>Chengkuizengella</taxon>
    </lineage>
</organism>
<protein>
    <submittedName>
        <fullName evidence="4">YheC/YheD family protein</fullName>
    </submittedName>
</protein>
<reference evidence="4 5" key="1">
    <citation type="submission" date="2023-08" db="EMBL/GenBank/DDBJ databases">
        <authorList>
            <person name="Park J.-S."/>
        </authorList>
    </citation>
    <scope>NUCLEOTIDE SEQUENCE [LARGE SCALE GENOMIC DNA]</scope>
    <source>
        <strain evidence="4 5">2205SS18-9</strain>
    </source>
</reference>
<dbReference type="RefSeq" id="WP_305993053.1">
    <property type="nucleotide sequence ID" value="NZ_JAVAMP010000009.1"/>
</dbReference>
<keyword evidence="1" id="KW-0547">Nucleotide-binding</keyword>
<comment type="caution">
    <text evidence="4">The sequence shown here is derived from an EMBL/GenBank/DDBJ whole genome shotgun (WGS) entry which is preliminary data.</text>
</comment>
<name>A0ABT9J452_9BACL</name>
<feature type="domain" description="ATP-grasp" evidence="3">
    <location>
        <begin position="23"/>
        <end position="254"/>
    </location>
</feature>
<dbReference type="InterPro" id="IPR011761">
    <property type="entry name" value="ATP-grasp"/>
</dbReference>
<dbReference type="Gene3D" id="3.30.470.20">
    <property type="entry name" value="ATP-grasp fold, B domain"/>
    <property type="match status" value="1"/>
</dbReference>
<evidence type="ECO:0000256" key="1">
    <source>
        <dbReference type="PROSITE-ProRule" id="PRU00409"/>
    </source>
</evidence>
<dbReference type="Pfam" id="PF14398">
    <property type="entry name" value="ATPgrasp_YheCD"/>
    <property type="match status" value="1"/>
</dbReference>
<evidence type="ECO:0000256" key="2">
    <source>
        <dbReference type="SAM" id="MobiDB-lite"/>
    </source>
</evidence>
<dbReference type="EMBL" id="JAVAMP010000009">
    <property type="protein sequence ID" value="MDP5275744.1"/>
    <property type="molecule type" value="Genomic_DNA"/>
</dbReference>
<feature type="compositionally biased region" description="Basic residues" evidence="2">
    <location>
        <begin position="265"/>
        <end position="280"/>
    </location>
</feature>
<accession>A0ABT9J452</accession>
<dbReference type="Proteomes" id="UP001231941">
    <property type="component" value="Unassembled WGS sequence"/>
</dbReference>
<proteinExistence type="predicted"/>
<gene>
    <name evidence="4" type="ORF">Q5Y73_16665</name>
</gene>
<dbReference type="PANTHER" id="PTHR21621">
    <property type="entry name" value="RIBOSOMAL PROTEIN S6 MODIFICATION PROTEIN"/>
    <property type="match status" value="1"/>
</dbReference>
<dbReference type="PROSITE" id="PS50975">
    <property type="entry name" value="ATP_GRASP"/>
    <property type="match status" value="1"/>
</dbReference>
<sequence length="300" mass="35381">MSEEQNNKKYVSCKWEKTLALINNVYLKKYIPETKKVSSESLQEMLNKYKAVYVKPNRGSSGKGVMKIQQRIHHGKIVYEVQNNLSIKHFDNYNALYYKLNEHIQKSDRMHIVQKGINMIKYKKRSADIRVMVQQNPQSEWEITGFLARLSHPKKIVTNISGGGAVCDVYELLNHICTQKYEKENVLTELKMIGIETAKQMNKFYPKVQENGVDIALDQELHPWILEVNTKPDIGPFNLLKNKTYYEKIIDYRKEIKKEQDSKQKSKKKNRSNYKLKKPKYNYTKRYKHIKTKTKGLIVE</sequence>
<keyword evidence="5" id="KW-1185">Reference proteome</keyword>
<evidence type="ECO:0000259" key="3">
    <source>
        <dbReference type="PROSITE" id="PS50975"/>
    </source>
</evidence>
<dbReference type="InterPro" id="IPR026838">
    <property type="entry name" value="YheC/D"/>
</dbReference>
<feature type="region of interest" description="Disordered" evidence="2">
    <location>
        <begin position="260"/>
        <end position="280"/>
    </location>
</feature>
<dbReference type="SUPFAM" id="SSF56059">
    <property type="entry name" value="Glutathione synthetase ATP-binding domain-like"/>
    <property type="match status" value="1"/>
</dbReference>
<evidence type="ECO:0000313" key="5">
    <source>
        <dbReference type="Proteomes" id="UP001231941"/>
    </source>
</evidence>
<evidence type="ECO:0000313" key="4">
    <source>
        <dbReference type="EMBL" id="MDP5275744.1"/>
    </source>
</evidence>
<keyword evidence="1" id="KW-0067">ATP-binding</keyword>